<dbReference type="Proteomes" id="UP000825009">
    <property type="component" value="Chromosome"/>
</dbReference>
<name>A0A8F6YAC1_9RHOB</name>
<accession>A0A8F6YAC1</accession>
<gene>
    <name evidence="1" type="ORF">KYE46_16125</name>
</gene>
<proteinExistence type="predicted"/>
<keyword evidence="2" id="KW-1185">Reference proteome</keyword>
<evidence type="ECO:0000313" key="2">
    <source>
        <dbReference type="Proteomes" id="UP000825009"/>
    </source>
</evidence>
<organism evidence="1 2">
    <name type="scientific">Gymnodinialimonas ceratoperidinii</name>
    <dbReference type="NCBI Taxonomy" id="2856823"/>
    <lineage>
        <taxon>Bacteria</taxon>
        <taxon>Pseudomonadati</taxon>
        <taxon>Pseudomonadota</taxon>
        <taxon>Alphaproteobacteria</taxon>
        <taxon>Rhodobacterales</taxon>
        <taxon>Paracoccaceae</taxon>
        <taxon>Gymnodinialimonas</taxon>
    </lineage>
</organism>
<dbReference type="Pfam" id="PF13481">
    <property type="entry name" value="AAA_25"/>
    <property type="match status" value="1"/>
</dbReference>
<sequence>MGNDATFVNLSDVKARKVEWLWEPLIPIGMITILEGDPGLGKSFLSMHLASVVSKGRRLPDRCKLAKGNVLYISAEDDASYTTRPRIDAMGGDPSRIRVLNDWIEFNDGGLSILEAEIEEFGPDLIIIDPLVSFVPTEARGKDPAAIRGLLHRLTNMVADNDCAIVIVRHLTKMKQENALYQGGGTIDVIATARSALRLAADPDDPEKKVLAHLKHNIGPRGPSWVFSLVPSKRAGDIPVVKFSGRSDLTVDDLQGASGGAGPKPREAADDFLKRYLGDGSRKANDSYEAAKREGISKRTLDRAKQRLGVRSRQKTKTWYWSLDQG</sequence>
<dbReference type="RefSeq" id="WP_219002048.1">
    <property type="nucleotide sequence ID" value="NZ_CP079194.1"/>
</dbReference>
<dbReference type="KEGG" id="gce:KYE46_16125"/>
<protein>
    <submittedName>
        <fullName evidence="1">AAA family ATPase</fullName>
    </submittedName>
</protein>
<dbReference type="AlphaFoldDB" id="A0A8F6YAC1"/>
<dbReference type="EMBL" id="CP079194">
    <property type="protein sequence ID" value="QXT39428.1"/>
    <property type="molecule type" value="Genomic_DNA"/>
</dbReference>
<evidence type="ECO:0000313" key="1">
    <source>
        <dbReference type="EMBL" id="QXT39428.1"/>
    </source>
</evidence>
<reference evidence="1 2" key="1">
    <citation type="submission" date="2021-07" db="EMBL/GenBank/DDBJ databases">
        <title>A novel Jannaschia species isolated from marine dinoflagellate Ceratoperidinium margalefii.</title>
        <authorList>
            <person name="Jiang Y."/>
            <person name="Li Z."/>
        </authorList>
    </citation>
    <scope>NUCLEOTIDE SEQUENCE [LARGE SCALE GENOMIC DNA]</scope>
    <source>
        <strain evidence="1 2">J12C1-MA-4</strain>
    </source>
</reference>